<protein>
    <submittedName>
        <fullName evidence="3">Uncharacterized protein</fullName>
    </submittedName>
</protein>
<dbReference type="AlphaFoldDB" id="A0A9Q0JH51"/>
<comment type="caution">
    <text evidence="3">The sequence shown here is derived from an EMBL/GenBank/DDBJ whole genome shotgun (WGS) entry which is preliminary data.</text>
</comment>
<reference evidence="3" key="2">
    <citation type="journal article" date="2023" name="Plants (Basel)">
        <title>Annotation of the Turnera subulata (Passifloraceae) Draft Genome Reveals the S-Locus Evolved after the Divergence of Turneroideae from Passifloroideae in a Stepwise Manner.</title>
        <authorList>
            <person name="Henning P.M."/>
            <person name="Roalson E.H."/>
            <person name="Mir W."/>
            <person name="McCubbin A.G."/>
            <person name="Shore J.S."/>
        </authorList>
    </citation>
    <scope>NUCLEOTIDE SEQUENCE</scope>
    <source>
        <strain evidence="3">F60SS</strain>
    </source>
</reference>
<dbReference type="PANTHER" id="PTHR11926:SF1395">
    <property type="entry name" value="GLYCOSYLTRANSFERASE"/>
    <property type="match status" value="1"/>
</dbReference>
<keyword evidence="4" id="KW-1185">Reference proteome</keyword>
<dbReference type="SUPFAM" id="SSF53756">
    <property type="entry name" value="UDP-Glycosyltransferase/glycogen phosphorylase"/>
    <property type="match status" value="1"/>
</dbReference>
<name>A0A9Q0JH51_9ROSI</name>
<reference evidence="3" key="1">
    <citation type="submission" date="2022-02" db="EMBL/GenBank/DDBJ databases">
        <authorList>
            <person name="Henning P.M."/>
            <person name="McCubbin A.G."/>
            <person name="Shore J.S."/>
        </authorList>
    </citation>
    <scope>NUCLEOTIDE SEQUENCE</scope>
    <source>
        <strain evidence="3">F60SS</strain>
        <tissue evidence="3">Leaves</tissue>
    </source>
</reference>
<feature type="transmembrane region" description="Helical" evidence="2">
    <location>
        <begin position="131"/>
        <end position="150"/>
    </location>
</feature>
<dbReference type="EMBL" id="JAKUCV010003031">
    <property type="protein sequence ID" value="KAJ4840480.1"/>
    <property type="molecule type" value="Genomic_DNA"/>
</dbReference>
<proteinExistence type="inferred from homology"/>
<keyword evidence="2" id="KW-0812">Transmembrane</keyword>
<gene>
    <name evidence="3" type="ORF">Tsubulata_000397</name>
</gene>
<dbReference type="GO" id="GO:0080044">
    <property type="term" value="F:quercetin 7-O-glucosyltransferase activity"/>
    <property type="evidence" value="ECO:0007669"/>
    <property type="project" value="TreeGrafter"/>
</dbReference>
<dbReference type="Gene3D" id="3.40.50.2000">
    <property type="entry name" value="Glycogen Phosphorylase B"/>
    <property type="match status" value="2"/>
</dbReference>
<evidence type="ECO:0000313" key="3">
    <source>
        <dbReference type="EMBL" id="KAJ4840480.1"/>
    </source>
</evidence>
<keyword evidence="2" id="KW-1133">Transmembrane helix</keyword>
<organism evidence="3 4">
    <name type="scientific">Turnera subulata</name>
    <dbReference type="NCBI Taxonomy" id="218843"/>
    <lineage>
        <taxon>Eukaryota</taxon>
        <taxon>Viridiplantae</taxon>
        <taxon>Streptophyta</taxon>
        <taxon>Embryophyta</taxon>
        <taxon>Tracheophyta</taxon>
        <taxon>Spermatophyta</taxon>
        <taxon>Magnoliopsida</taxon>
        <taxon>eudicotyledons</taxon>
        <taxon>Gunneridae</taxon>
        <taxon>Pentapetalae</taxon>
        <taxon>rosids</taxon>
        <taxon>fabids</taxon>
        <taxon>Malpighiales</taxon>
        <taxon>Passifloraceae</taxon>
        <taxon>Turnera</taxon>
    </lineage>
</organism>
<feature type="non-terminal residue" evidence="3">
    <location>
        <position position="1"/>
    </location>
</feature>
<accession>A0A9Q0JH51</accession>
<comment type="similarity">
    <text evidence="1">Belongs to the UDP-glycosyltransferase family.</text>
</comment>
<evidence type="ECO:0000256" key="1">
    <source>
        <dbReference type="ARBA" id="ARBA00009995"/>
    </source>
</evidence>
<dbReference type="OrthoDB" id="836423at2759"/>
<sequence>MDNNRAAYLVQINQLDRYIREPYRQAVEMGTQTQEFAPSSITEMQEPVTAAHIVAIPFPGRGHINPLMNFCRVLAGKRPDICISFVITEERLGFMEAPFERLLDGFDLPPTLILADTFMFRAVTVGNRRNILVASFFPMSSTVFFVFLHFDLLAKNGHFPANLSGVAPIRLIDLPQSIYSNNSYKLDRKLELFLWVREVQFLLFTSVYELESQAVNALKATLPFPVYTIGPAIPYFNLGDTSSSSTSDNDHSYWKWLDSQPLNS</sequence>
<dbReference type="PANTHER" id="PTHR11926">
    <property type="entry name" value="GLUCOSYL/GLUCURONOSYL TRANSFERASES"/>
    <property type="match status" value="1"/>
</dbReference>
<dbReference type="GO" id="GO:0080043">
    <property type="term" value="F:quercetin 3-O-glucosyltransferase activity"/>
    <property type="evidence" value="ECO:0007669"/>
    <property type="project" value="TreeGrafter"/>
</dbReference>
<evidence type="ECO:0000313" key="4">
    <source>
        <dbReference type="Proteomes" id="UP001141552"/>
    </source>
</evidence>
<dbReference type="Proteomes" id="UP001141552">
    <property type="component" value="Unassembled WGS sequence"/>
</dbReference>
<keyword evidence="2" id="KW-0472">Membrane</keyword>
<evidence type="ECO:0000256" key="2">
    <source>
        <dbReference type="SAM" id="Phobius"/>
    </source>
</evidence>